<reference evidence="1" key="1">
    <citation type="submission" date="2020-10" db="EMBL/GenBank/DDBJ databases">
        <authorList>
            <person name="Gilroy R."/>
        </authorList>
    </citation>
    <scope>NUCLEOTIDE SEQUENCE</scope>
    <source>
        <strain evidence="1">CHK195-26880</strain>
    </source>
</reference>
<sequence>MKKIIDNKIYDTDNCDLLFSYFTIVEHPLMFFPSSYVEHEAKIFKTKKGTYLRYIGRAKDTGWEDKNELTIISKDKFKEILIDLNEIEVYEKEFGKLEEG</sequence>
<dbReference type="AlphaFoldDB" id="A0A9D1G9Y4"/>
<evidence type="ECO:0000313" key="1">
    <source>
        <dbReference type="EMBL" id="HIT36886.1"/>
    </source>
</evidence>
<evidence type="ECO:0000313" key="2">
    <source>
        <dbReference type="Proteomes" id="UP000886833"/>
    </source>
</evidence>
<organism evidence="1 2">
    <name type="scientific">Candidatus Onthousia faecipullorum</name>
    <dbReference type="NCBI Taxonomy" id="2840887"/>
    <lineage>
        <taxon>Bacteria</taxon>
        <taxon>Bacillati</taxon>
        <taxon>Bacillota</taxon>
        <taxon>Bacilli</taxon>
        <taxon>Candidatus Onthousia</taxon>
    </lineage>
</organism>
<reference evidence="1" key="2">
    <citation type="journal article" date="2021" name="PeerJ">
        <title>Extensive microbial diversity within the chicken gut microbiome revealed by metagenomics and culture.</title>
        <authorList>
            <person name="Gilroy R."/>
            <person name="Ravi A."/>
            <person name="Getino M."/>
            <person name="Pursley I."/>
            <person name="Horton D.L."/>
            <person name="Alikhan N.F."/>
            <person name="Baker D."/>
            <person name="Gharbi K."/>
            <person name="Hall N."/>
            <person name="Watson M."/>
            <person name="Adriaenssens E.M."/>
            <person name="Foster-Nyarko E."/>
            <person name="Jarju S."/>
            <person name="Secka A."/>
            <person name="Antonio M."/>
            <person name="Oren A."/>
            <person name="Chaudhuri R.R."/>
            <person name="La Ragione R."/>
            <person name="Hildebrand F."/>
            <person name="Pallen M.J."/>
        </authorList>
    </citation>
    <scope>NUCLEOTIDE SEQUENCE</scope>
    <source>
        <strain evidence="1">CHK195-26880</strain>
    </source>
</reference>
<dbReference type="Proteomes" id="UP000886833">
    <property type="component" value="Unassembled WGS sequence"/>
</dbReference>
<dbReference type="EMBL" id="DVKQ01000002">
    <property type="protein sequence ID" value="HIT36886.1"/>
    <property type="molecule type" value="Genomic_DNA"/>
</dbReference>
<protein>
    <submittedName>
        <fullName evidence="1">Uncharacterized protein</fullName>
    </submittedName>
</protein>
<comment type="caution">
    <text evidence="1">The sequence shown here is derived from an EMBL/GenBank/DDBJ whole genome shotgun (WGS) entry which is preliminary data.</text>
</comment>
<proteinExistence type="predicted"/>
<accession>A0A9D1G9Y4</accession>
<name>A0A9D1G9Y4_9FIRM</name>
<gene>
    <name evidence="1" type="ORF">IAB59_00175</name>
</gene>